<keyword evidence="9 10" id="KW-0472">Membrane</keyword>
<comment type="similarity">
    <text evidence="2 11">Belongs to the mitochondrial carrier (TC 2.A.29) family.</text>
</comment>
<name>A0A319E1D1_9EURO</name>
<feature type="repeat" description="Solcar" evidence="10">
    <location>
        <begin position="106"/>
        <end position="201"/>
    </location>
</feature>
<evidence type="ECO:0000256" key="9">
    <source>
        <dbReference type="ARBA" id="ARBA00023136"/>
    </source>
</evidence>
<evidence type="ECO:0000256" key="2">
    <source>
        <dbReference type="ARBA" id="ARBA00006375"/>
    </source>
</evidence>
<dbReference type="InterPro" id="IPR002067">
    <property type="entry name" value="MCP"/>
</dbReference>
<dbReference type="SUPFAM" id="SSF103506">
    <property type="entry name" value="Mitochondrial carrier"/>
    <property type="match status" value="1"/>
</dbReference>
<reference evidence="13 14" key="1">
    <citation type="submission" date="2018-02" db="EMBL/GenBank/DDBJ databases">
        <title>The genomes of Aspergillus section Nigri reveals drivers in fungal speciation.</title>
        <authorList>
            <consortium name="DOE Joint Genome Institute"/>
            <person name="Vesth T.C."/>
            <person name="Nybo J."/>
            <person name="Theobald S."/>
            <person name="Brandl J."/>
            <person name="Frisvad J.C."/>
            <person name="Nielsen K.F."/>
            <person name="Lyhne E.K."/>
            <person name="Kogle M.E."/>
            <person name="Kuo A."/>
            <person name="Riley R."/>
            <person name="Clum A."/>
            <person name="Nolan M."/>
            <person name="Lipzen A."/>
            <person name="Salamov A."/>
            <person name="Henrissat B."/>
            <person name="Wiebenga A."/>
            <person name="De vries R.P."/>
            <person name="Grigoriev I.V."/>
            <person name="Mortensen U.H."/>
            <person name="Andersen M.R."/>
            <person name="Baker S.E."/>
        </authorList>
    </citation>
    <scope>NUCLEOTIDE SEQUENCE [LARGE SCALE GENOMIC DNA]</scope>
    <source>
        <strain evidence="13 14">CBS 707.79</strain>
    </source>
</reference>
<accession>A0A319E1D1</accession>
<dbReference type="PRINTS" id="PR00926">
    <property type="entry name" value="MITOCARRIER"/>
</dbReference>
<gene>
    <name evidence="13" type="ORF">BO71DRAFT_476232</name>
</gene>
<evidence type="ECO:0000256" key="10">
    <source>
        <dbReference type="PROSITE-ProRule" id="PRU00282"/>
    </source>
</evidence>
<dbReference type="PROSITE" id="PS50920">
    <property type="entry name" value="SOLCAR"/>
    <property type="match status" value="3"/>
</dbReference>
<sequence length="325" mass="35765">MGTHSIRIETIAGTAAGIVTPICLHPLDLVKTRLQVRSHAPPTWGDSMRLMRDILHEGGGRALYRGLSPNLIGNVTGLGLYFLLYSSFNQMLLATSKAKRDGKGRLNMYEYFLTSGAAGAITTILTNPIGVIKTRMLTTPAHTSSISVPSDSYAYPSFLIGMKTIYRTEGMGGFFRGLVPGMFGVFHGAFQFMAYEKLKLWLVSRKSCTDNLLHLPDTGNIKAVAIKPTSLTMLDIAIASGLSRIFANVLTYPHQVLRSRMQAAMAETDINQRLITIMRSMWRENGIAAFYRGMGPGLFRLLPGTWLTFITYETVKTMLGERGGV</sequence>
<feature type="transmembrane region" description="Helical" evidence="12">
    <location>
        <begin position="71"/>
        <end position="88"/>
    </location>
</feature>
<dbReference type="OrthoDB" id="428293at2759"/>
<organism evidence="13 14">
    <name type="scientific">Aspergillus ellipticus CBS 707.79</name>
    <dbReference type="NCBI Taxonomy" id="1448320"/>
    <lineage>
        <taxon>Eukaryota</taxon>
        <taxon>Fungi</taxon>
        <taxon>Dikarya</taxon>
        <taxon>Ascomycota</taxon>
        <taxon>Pezizomycotina</taxon>
        <taxon>Eurotiomycetes</taxon>
        <taxon>Eurotiomycetidae</taxon>
        <taxon>Eurotiales</taxon>
        <taxon>Aspergillaceae</taxon>
        <taxon>Aspergillus</taxon>
        <taxon>Aspergillus subgen. Circumdati</taxon>
    </lineage>
</organism>
<dbReference type="AlphaFoldDB" id="A0A319E1D1"/>
<dbReference type="VEuPathDB" id="FungiDB:BO71DRAFT_476232"/>
<evidence type="ECO:0000256" key="7">
    <source>
        <dbReference type="ARBA" id="ARBA00022989"/>
    </source>
</evidence>
<keyword evidence="3 11" id="KW-0813">Transport</keyword>
<keyword evidence="5" id="KW-0677">Repeat</keyword>
<dbReference type="GO" id="GO:0005743">
    <property type="term" value="C:mitochondrial inner membrane"/>
    <property type="evidence" value="ECO:0007669"/>
    <property type="project" value="UniProtKB-SubCell"/>
</dbReference>
<keyword evidence="4 10" id="KW-0812">Transmembrane</keyword>
<dbReference type="Gene3D" id="1.50.40.10">
    <property type="entry name" value="Mitochondrial carrier domain"/>
    <property type="match status" value="2"/>
</dbReference>
<evidence type="ECO:0000256" key="8">
    <source>
        <dbReference type="ARBA" id="ARBA00023128"/>
    </source>
</evidence>
<keyword evidence="8" id="KW-0496">Mitochondrion</keyword>
<keyword evidence="7 12" id="KW-1133">Transmembrane helix</keyword>
<comment type="subcellular location">
    <subcellularLocation>
        <location evidence="1">Mitochondrion inner membrane</location>
        <topology evidence="1">Multi-pass membrane protein</topology>
    </subcellularLocation>
</comment>
<dbReference type="InterPro" id="IPR018108">
    <property type="entry name" value="MCP_transmembrane"/>
</dbReference>
<dbReference type="STRING" id="1448320.A0A319E1D1"/>
<dbReference type="InterPro" id="IPR023395">
    <property type="entry name" value="MCP_dom_sf"/>
</dbReference>
<dbReference type="GO" id="GO:0015215">
    <property type="term" value="F:nucleotide transmembrane transporter activity"/>
    <property type="evidence" value="ECO:0007669"/>
    <property type="project" value="UniProtKB-ARBA"/>
</dbReference>
<evidence type="ECO:0000256" key="6">
    <source>
        <dbReference type="ARBA" id="ARBA00022792"/>
    </source>
</evidence>
<evidence type="ECO:0000313" key="14">
    <source>
        <dbReference type="Proteomes" id="UP000247810"/>
    </source>
</evidence>
<evidence type="ECO:0000256" key="4">
    <source>
        <dbReference type="ARBA" id="ARBA00022692"/>
    </source>
</evidence>
<evidence type="ECO:0000313" key="13">
    <source>
        <dbReference type="EMBL" id="PYH94338.1"/>
    </source>
</evidence>
<evidence type="ECO:0000256" key="1">
    <source>
        <dbReference type="ARBA" id="ARBA00004448"/>
    </source>
</evidence>
<feature type="repeat" description="Solcar" evidence="10">
    <location>
        <begin position="4"/>
        <end position="91"/>
    </location>
</feature>
<feature type="repeat" description="Solcar" evidence="10">
    <location>
        <begin position="231"/>
        <end position="318"/>
    </location>
</feature>
<feature type="transmembrane region" description="Helical" evidence="12">
    <location>
        <begin position="174"/>
        <end position="195"/>
    </location>
</feature>
<dbReference type="PANTHER" id="PTHR45683">
    <property type="entry name" value="MITOCHONDRIAL NICOTINAMIDE ADENINE DINUCLEOTIDE TRANSPORTER 1-RELATED-RELATED"/>
    <property type="match status" value="1"/>
</dbReference>
<protein>
    <submittedName>
        <fullName evidence="13">Putative mitochondrial folate carrier protein Flx1</fullName>
    </submittedName>
</protein>
<evidence type="ECO:0000256" key="3">
    <source>
        <dbReference type="ARBA" id="ARBA00022448"/>
    </source>
</evidence>
<dbReference type="EMBL" id="KZ825873">
    <property type="protein sequence ID" value="PYH94338.1"/>
    <property type="molecule type" value="Genomic_DNA"/>
</dbReference>
<evidence type="ECO:0000256" key="5">
    <source>
        <dbReference type="ARBA" id="ARBA00022737"/>
    </source>
</evidence>
<evidence type="ECO:0000256" key="12">
    <source>
        <dbReference type="SAM" id="Phobius"/>
    </source>
</evidence>
<evidence type="ECO:0000256" key="11">
    <source>
        <dbReference type="RuleBase" id="RU000488"/>
    </source>
</evidence>
<dbReference type="Pfam" id="PF00153">
    <property type="entry name" value="Mito_carr"/>
    <property type="match status" value="3"/>
</dbReference>
<dbReference type="Proteomes" id="UP000247810">
    <property type="component" value="Unassembled WGS sequence"/>
</dbReference>
<dbReference type="InterPro" id="IPR044712">
    <property type="entry name" value="SLC25A32-like"/>
</dbReference>
<proteinExistence type="inferred from homology"/>
<keyword evidence="6" id="KW-0999">Mitochondrion inner membrane</keyword>
<keyword evidence="14" id="KW-1185">Reference proteome</keyword>
<feature type="transmembrane region" description="Helical" evidence="12">
    <location>
        <begin position="109"/>
        <end position="130"/>
    </location>
</feature>